<keyword evidence="1" id="KW-0472">Membrane</keyword>
<dbReference type="STRING" id="1792845.BC343_11910"/>
<accession>A0A1S9PBH2</accession>
<reference evidence="2 3" key="1">
    <citation type="submission" date="2016-07" db="EMBL/GenBank/DDBJ databases">
        <title>Genomic analysis of zinc-resistant bacterium Mucilaginibacter pedocola TBZ30.</title>
        <authorList>
            <person name="Huang J."/>
            <person name="Tang J."/>
        </authorList>
    </citation>
    <scope>NUCLEOTIDE SEQUENCE [LARGE SCALE GENOMIC DNA]</scope>
    <source>
        <strain evidence="2 3">TBZ30</strain>
    </source>
</reference>
<dbReference type="RefSeq" id="WP_078350081.1">
    <property type="nucleotide sequence ID" value="NZ_MBTF01000034.1"/>
</dbReference>
<organism evidence="2 3">
    <name type="scientific">Mucilaginibacter pedocola</name>
    <dbReference type="NCBI Taxonomy" id="1792845"/>
    <lineage>
        <taxon>Bacteria</taxon>
        <taxon>Pseudomonadati</taxon>
        <taxon>Bacteroidota</taxon>
        <taxon>Sphingobacteriia</taxon>
        <taxon>Sphingobacteriales</taxon>
        <taxon>Sphingobacteriaceae</taxon>
        <taxon>Mucilaginibacter</taxon>
    </lineage>
</organism>
<dbReference type="EMBL" id="MBTF01000034">
    <property type="protein sequence ID" value="OOQ58332.1"/>
    <property type="molecule type" value="Genomic_DNA"/>
</dbReference>
<feature type="transmembrane region" description="Helical" evidence="1">
    <location>
        <begin position="6"/>
        <end position="31"/>
    </location>
</feature>
<keyword evidence="1" id="KW-0812">Transmembrane</keyword>
<gene>
    <name evidence="2" type="ORF">BC343_11910</name>
</gene>
<evidence type="ECO:0000313" key="2">
    <source>
        <dbReference type="EMBL" id="OOQ58332.1"/>
    </source>
</evidence>
<dbReference type="AlphaFoldDB" id="A0A1S9PBH2"/>
<evidence type="ECO:0000256" key="1">
    <source>
        <dbReference type="SAM" id="Phobius"/>
    </source>
</evidence>
<sequence length="416" mass="45709">MVKASALYMAIIIALFIAVICSALIVVGYYYRLELSQKERFNDLRRNLGSGQNILLADSLGYAAERAIILFGHTNDSLRLQRYPWGIFDVGVVKAFIQSDTLVSAFQIGRRPDTLASPALYLVDEDRPLSVSGQTLIKGPAYLPKSGIRAAYVDNEGYKGDKKMVNGPVRDSERGLPVLNSARMALLKALFQREEEEESGRLQGDTLKQLFRAPQKLIYFGKVPQTLAHISLSGHILIVSDTTITVDSTAKLQNVIIAAKSLKIGAGFTGTCQLFAQDSLIIGDDVRFNYPSCIGLLADHSKGRQILQIGNKAVIEGIVFCPPAEDESLPPLMQFGKEAVLRGQVYAGGVLSFKGKMNITGGAYAKRFLYQNAYTAYENYLINISLDATSLSRYYLNGMLLPFSAPKTGVLQWLDK</sequence>
<name>A0A1S9PBH2_9SPHI</name>
<evidence type="ECO:0000313" key="3">
    <source>
        <dbReference type="Proteomes" id="UP000189739"/>
    </source>
</evidence>
<dbReference type="Proteomes" id="UP000189739">
    <property type="component" value="Unassembled WGS sequence"/>
</dbReference>
<comment type="caution">
    <text evidence="2">The sequence shown here is derived from an EMBL/GenBank/DDBJ whole genome shotgun (WGS) entry which is preliminary data.</text>
</comment>
<keyword evidence="3" id="KW-1185">Reference proteome</keyword>
<protein>
    <submittedName>
        <fullName evidence="2">Uncharacterized protein</fullName>
    </submittedName>
</protein>
<keyword evidence="1" id="KW-1133">Transmembrane helix</keyword>
<proteinExistence type="predicted"/>
<dbReference type="OrthoDB" id="1004942at2"/>